<dbReference type="PANTHER" id="PTHR21716:SF53">
    <property type="entry name" value="PERMEASE PERM-RELATED"/>
    <property type="match status" value="1"/>
</dbReference>
<evidence type="ECO:0000256" key="4">
    <source>
        <dbReference type="ARBA" id="ARBA00022475"/>
    </source>
</evidence>
<keyword evidence="10" id="KW-1185">Reference proteome</keyword>
<feature type="transmembrane region" description="Helical" evidence="8">
    <location>
        <begin position="164"/>
        <end position="183"/>
    </location>
</feature>
<evidence type="ECO:0000256" key="6">
    <source>
        <dbReference type="ARBA" id="ARBA00022989"/>
    </source>
</evidence>
<dbReference type="Pfam" id="PF01594">
    <property type="entry name" value="AI-2E_transport"/>
    <property type="match status" value="1"/>
</dbReference>
<dbReference type="EMBL" id="BAABEY010000025">
    <property type="protein sequence ID" value="GAA4441117.1"/>
    <property type="molecule type" value="Genomic_DNA"/>
</dbReference>
<comment type="caution">
    <text evidence="9">The sequence shown here is derived from an EMBL/GenBank/DDBJ whole genome shotgun (WGS) entry which is preliminary data.</text>
</comment>
<keyword evidence="5 8" id="KW-0812">Transmembrane</keyword>
<dbReference type="InterPro" id="IPR002549">
    <property type="entry name" value="AI-2E-like"/>
</dbReference>
<proteinExistence type="inferred from homology"/>
<gene>
    <name evidence="9" type="ORF">GCM10023091_25850</name>
</gene>
<keyword evidence="3" id="KW-0813">Transport</keyword>
<comment type="subcellular location">
    <subcellularLocation>
        <location evidence="1">Cell membrane</location>
        <topology evidence="1">Multi-pass membrane protein</topology>
    </subcellularLocation>
</comment>
<evidence type="ECO:0000256" key="5">
    <source>
        <dbReference type="ARBA" id="ARBA00022692"/>
    </source>
</evidence>
<accession>A0ABP8M0L7</accession>
<keyword evidence="4" id="KW-1003">Cell membrane</keyword>
<dbReference type="Proteomes" id="UP001501508">
    <property type="component" value="Unassembled WGS sequence"/>
</dbReference>
<evidence type="ECO:0000313" key="9">
    <source>
        <dbReference type="EMBL" id="GAA4441117.1"/>
    </source>
</evidence>
<evidence type="ECO:0000256" key="2">
    <source>
        <dbReference type="ARBA" id="ARBA00009773"/>
    </source>
</evidence>
<organism evidence="9 10">
    <name type="scientific">Ravibacter arvi</name>
    <dbReference type="NCBI Taxonomy" id="2051041"/>
    <lineage>
        <taxon>Bacteria</taxon>
        <taxon>Pseudomonadati</taxon>
        <taxon>Bacteroidota</taxon>
        <taxon>Cytophagia</taxon>
        <taxon>Cytophagales</taxon>
        <taxon>Spirosomataceae</taxon>
        <taxon>Ravibacter</taxon>
    </lineage>
</organism>
<name>A0ABP8M0L7_9BACT</name>
<dbReference type="PANTHER" id="PTHR21716">
    <property type="entry name" value="TRANSMEMBRANE PROTEIN"/>
    <property type="match status" value="1"/>
</dbReference>
<evidence type="ECO:0000256" key="1">
    <source>
        <dbReference type="ARBA" id="ARBA00004651"/>
    </source>
</evidence>
<evidence type="ECO:0000256" key="3">
    <source>
        <dbReference type="ARBA" id="ARBA00022448"/>
    </source>
</evidence>
<feature type="transmembrane region" description="Helical" evidence="8">
    <location>
        <begin position="20"/>
        <end position="44"/>
    </location>
</feature>
<feature type="transmembrane region" description="Helical" evidence="8">
    <location>
        <begin position="189"/>
        <end position="210"/>
    </location>
</feature>
<evidence type="ECO:0000256" key="8">
    <source>
        <dbReference type="SAM" id="Phobius"/>
    </source>
</evidence>
<feature type="transmembrane region" description="Helical" evidence="8">
    <location>
        <begin position="222"/>
        <end position="248"/>
    </location>
</feature>
<keyword evidence="7 8" id="KW-0472">Membrane</keyword>
<keyword evidence="6 8" id="KW-1133">Transmembrane helix</keyword>
<feature type="transmembrane region" description="Helical" evidence="8">
    <location>
        <begin position="260"/>
        <end position="284"/>
    </location>
</feature>
<protein>
    <submittedName>
        <fullName evidence="9">AI-2E family transporter</fullName>
    </submittedName>
</protein>
<evidence type="ECO:0000256" key="7">
    <source>
        <dbReference type="ARBA" id="ARBA00023136"/>
    </source>
</evidence>
<sequence length="314" mass="34742">MLLYPVCAWLERKKMGRAFAILLSLLTLMVPIGFLITLLVLQVISLREYFPDLQLKLLELANDIMAYSENTFGIEKGKWRIWALQGVESSIQSIFQFVRNTIKASLSGTVLLIIIPVYSFLILYSRERLVHVVELLVPKDLKGRLKGILHEAVSSYAQFIKGMATVYLIVGILNSVGLLILGIPNALFFGFVASILTFIPYIGIMIGALLPIVVSWTLYDSIYYPIGVVAIYAFVQYLEANLIFPWAVSKRINLSTLSTLIAIFAGGLIWGASGMILFVPYMAIARIIADQIKGGEAVALLLGDDPVPVAKSDH</sequence>
<reference evidence="10" key="1">
    <citation type="journal article" date="2019" name="Int. J. Syst. Evol. Microbiol.">
        <title>The Global Catalogue of Microorganisms (GCM) 10K type strain sequencing project: providing services to taxonomists for standard genome sequencing and annotation.</title>
        <authorList>
            <consortium name="The Broad Institute Genomics Platform"/>
            <consortium name="The Broad Institute Genome Sequencing Center for Infectious Disease"/>
            <person name="Wu L."/>
            <person name="Ma J."/>
        </authorList>
    </citation>
    <scope>NUCLEOTIDE SEQUENCE [LARGE SCALE GENOMIC DNA]</scope>
    <source>
        <strain evidence="10">JCM 31920</strain>
    </source>
</reference>
<evidence type="ECO:0000313" key="10">
    <source>
        <dbReference type="Proteomes" id="UP001501508"/>
    </source>
</evidence>
<comment type="similarity">
    <text evidence="2">Belongs to the autoinducer-2 exporter (AI-2E) (TC 2.A.86) family.</text>
</comment>
<feature type="transmembrane region" description="Helical" evidence="8">
    <location>
        <begin position="104"/>
        <end position="124"/>
    </location>
</feature>